<organism evidence="1 2">
    <name type="scientific">Umezawaea tangerina</name>
    <dbReference type="NCBI Taxonomy" id="84725"/>
    <lineage>
        <taxon>Bacteria</taxon>
        <taxon>Bacillati</taxon>
        <taxon>Actinomycetota</taxon>
        <taxon>Actinomycetes</taxon>
        <taxon>Pseudonocardiales</taxon>
        <taxon>Pseudonocardiaceae</taxon>
        <taxon>Umezawaea</taxon>
    </lineage>
</organism>
<dbReference type="AlphaFoldDB" id="A0A2T0T7B6"/>
<dbReference type="EMBL" id="PVTF01000005">
    <property type="protein sequence ID" value="PRY41560.1"/>
    <property type="molecule type" value="Genomic_DNA"/>
</dbReference>
<name>A0A2T0T7B6_9PSEU</name>
<dbReference type="Proteomes" id="UP000239494">
    <property type="component" value="Unassembled WGS sequence"/>
</dbReference>
<proteinExistence type="predicted"/>
<dbReference type="Gene3D" id="3.30.530.20">
    <property type="match status" value="1"/>
</dbReference>
<keyword evidence="2" id="KW-1185">Reference proteome</keyword>
<dbReference type="OrthoDB" id="191189at2"/>
<dbReference type="SUPFAM" id="SSF55961">
    <property type="entry name" value="Bet v1-like"/>
    <property type="match status" value="1"/>
</dbReference>
<protein>
    <submittedName>
        <fullName evidence="1">Polyketide cyclase/dehydrase/lipid transport protein</fullName>
    </submittedName>
</protein>
<dbReference type="InterPro" id="IPR019587">
    <property type="entry name" value="Polyketide_cyclase/dehydratase"/>
</dbReference>
<evidence type="ECO:0000313" key="2">
    <source>
        <dbReference type="Proteomes" id="UP000239494"/>
    </source>
</evidence>
<sequence>MNTDQTYVTWPRAHEPAGADIHAVNRGVTSASPQQVWEWVTRPDLWHHFYDNAKRIEHLDGPWPRLGLGSRFRWSTFGTTVTTTVTEFEPFERLAWTGSGAGSTGHHAWLLRADGGGGTTIITEETQRGRMARLSRPLFRPRMLRQHQLWVDGLARVSAAGPPPRTGAPADGAA</sequence>
<gene>
    <name evidence="1" type="ORF">CLV43_105318</name>
</gene>
<dbReference type="Pfam" id="PF10604">
    <property type="entry name" value="Polyketide_cyc2"/>
    <property type="match status" value="1"/>
</dbReference>
<accession>A0A2T0T7B6</accession>
<dbReference type="InterPro" id="IPR023393">
    <property type="entry name" value="START-like_dom_sf"/>
</dbReference>
<evidence type="ECO:0000313" key="1">
    <source>
        <dbReference type="EMBL" id="PRY41560.1"/>
    </source>
</evidence>
<comment type="caution">
    <text evidence="1">The sequence shown here is derived from an EMBL/GenBank/DDBJ whole genome shotgun (WGS) entry which is preliminary data.</text>
</comment>
<dbReference type="RefSeq" id="WP_106188570.1">
    <property type="nucleotide sequence ID" value="NZ_PVTF01000005.1"/>
</dbReference>
<reference evidence="1 2" key="1">
    <citation type="submission" date="2018-03" db="EMBL/GenBank/DDBJ databases">
        <title>Genomic Encyclopedia of Archaeal and Bacterial Type Strains, Phase II (KMG-II): from individual species to whole genera.</title>
        <authorList>
            <person name="Goeker M."/>
        </authorList>
    </citation>
    <scope>NUCLEOTIDE SEQUENCE [LARGE SCALE GENOMIC DNA]</scope>
    <source>
        <strain evidence="1 2">DSM 44720</strain>
    </source>
</reference>